<name>B9XQ16_PEDPL</name>
<gene>
    <name evidence="3" type="ORF">Cflav_PD1157</name>
</gene>
<feature type="non-terminal residue" evidence="3">
    <location>
        <position position="1123"/>
    </location>
</feature>
<dbReference type="SUPFAM" id="SSF49464">
    <property type="entry name" value="Carboxypeptidase regulatory domain-like"/>
    <property type="match status" value="1"/>
</dbReference>
<sequence length="1123" mass="126898" precursor="true">MRNLSWLVVLLTLVMCLNVEAGPRDAQWHKVDEAVKKGLPKTALEELEPIIGAALKDKAYGEAAKAIAKKISLEGEIQGNKPEEKITRLQAEIARAPKEIVPLLDTILAEWYWQYFQMNQWRFMQRTATAQPPGKDFTTWDLKRLFEEIDRQFQKALSAADTLKRIPVSAYDDLLVKGTLPDKYRPTLYDFIAHEALTFYTSAEQAAAKPEDAFEISADSPIFDEAEKFMAWKSAGTDTNAPAVRAISLYQDLMQFHKGDADQTAFVDVDLERLIHGKNSAVGEEKDSRFRIALKRFIDKWGDNEISAEASFQLASLLQQEGKLVEAREAALRAVHAFPNSPGGKECRNLIATIEMKQSRIVTERVWNQPLPKIQVFYRNVTKVYFRAVAYDWNQFLEKTHSRPESLNDAERKELLQKQPVLEWSADLPATTDYKESQIELPAPENLKPGFYFILASHDPAFGGTDNVVSYSDVWVSTLSLITRSTQEGLEGFVLDAISGEPLAGAEVKGWYLDNQGNRVAEPAKTTDTNGFFSLSVPQYRSYVFLVKHQGEQLGTMEKSAYYGGEPEQQFEQTVFFTDRAIYRPGQTIRYKGICLSANPKANNYRLLKGRQVKVVFADLNGKEIARQAVQCNDYGSFSGSFTAPRDRLMGMMQIRVENGPTGQANFNVEEYKRPKFQVTLDTPKEGAKLNQKVSLQGHAMSYTGAAVDGANVQLRVVREVQYPIWWGYYSWRRPMRNESSQEILHATVKTEVDGSFKVEFTAKPDLSVPEKDEPTFQFKVYADVTDSAGETRSAETVVNAGYTALKAAMIAEDWQTAEKPVDITIKATSLDDKGQVAEGSVKIYRLKQPEKVQRPPLKEYEPYEFAVRGATNVDWSDPKSWPLGEMVMEKGFTTGTNGEAQVSTKLGVGAYRALLETQDRFGKKVTALLPVTVLDPNSNKLSIKIPNVVAAPAWTLEPGAEMTALWGTGYDEGRAMVEIEHRHKIIRRYWTKPGQTQSLIRQAVSEEMRGGFTLHVTQVRENRAYLESRRVEVPWSNKELKVTWEHFTSKMQPNQKETWTAVITGPTAQKSVAEMVATLYDESLDALRPMEWMNRFSFFYQDQSVRQAMFENVPEPFRGIKG</sequence>
<dbReference type="PANTHER" id="PTHR40094:SF1">
    <property type="entry name" value="UBIQUITIN DOMAIN-CONTAINING PROTEIN"/>
    <property type="match status" value="1"/>
</dbReference>
<evidence type="ECO:0000313" key="3">
    <source>
        <dbReference type="EMBL" id="EEF58020.1"/>
    </source>
</evidence>
<comment type="caution">
    <text evidence="3">The sequence shown here is derived from an EMBL/GenBank/DDBJ whole genome shotgun (WGS) entry which is preliminary data.</text>
</comment>
<dbReference type="InterPro" id="IPR011990">
    <property type="entry name" value="TPR-like_helical_dom_sf"/>
</dbReference>
<dbReference type="Gene3D" id="2.60.40.1930">
    <property type="match status" value="1"/>
</dbReference>
<evidence type="ECO:0000256" key="1">
    <source>
        <dbReference type="SAM" id="SignalP"/>
    </source>
</evidence>
<evidence type="ECO:0000313" key="4">
    <source>
        <dbReference type="Proteomes" id="UP000003688"/>
    </source>
</evidence>
<evidence type="ECO:0000259" key="2">
    <source>
        <dbReference type="Pfam" id="PF01835"/>
    </source>
</evidence>
<keyword evidence="4" id="KW-1185">Reference proteome</keyword>
<dbReference type="AlphaFoldDB" id="B9XQ16"/>
<feature type="chain" id="PRO_5002893153" evidence="1">
    <location>
        <begin position="22"/>
        <end position="1123"/>
    </location>
</feature>
<reference evidence="3 4" key="1">
    <citation type="journal article" date="2011" name="J. Bacteriol.">
        <title>Genome sequence of 'Pedosphaera parvula' Ellin514, an aerobic Verrucomicrobial isolate from pasture soil.</title>
        <authorList>
            <person name="Kant R."/>
            <person name="van Passel M.W."/>
            <person name="Sangwan P."/>
            <person name="Palva A."/>
            <person name="Lucas S."/>
            <person name="Copeland A."/>
            <person name="Lapidus A."/>
            <person name="Glavina Del Rio T."/>
            <person name="Dalin E."/>
            <person name="Tice H."/>
            <person name="Bruce D."/>
            <person name="Goodwin L."/>
            <person name="Pitluck S."/>
            <person name="Chertkov O."/>
            <person name="Larimer F.W."/>
            <person name="Land M.L."/>
            <person name="Hauser L."/>
            <person name="Brettin T.S."/>
            <person name="Detter J.C."/>
            <person name="Han S."/>
            <person name="de Vos W.M."/>
            <person name="Janssen P.H."/>
            <person name="Smidt H."/>
        </authorList>
    </citation>
    <scope>NUCLEOTIDE SEQUENCE [LARGE SCALE GENOMIC DNA]</scope>
    <source>
        <strain evidence="3 4">Ellin514</strain>
    </source>
</reference>
<dbReference type="PANTHER" id="PTHR40094">
    <property type="entry name" value="ALPHA-2-MACROGLOBULIN HOMOLOG"/>
    <property type="match status" value="1"/>
</dbReference>
<dbReference type="Gene3D" id="1.25.40.10">
    <property type="entry name" value="Tetratricopeptide repeat domain"/>
    <property type="match status" value="1"/>
</dbReference>
<accession>B9XQ16</accession>
<proteinExistence type="predicted"/>
<dbReference type="STRING" id="320771.Cflav_PD1157"/>
<dbReference type="RefSeq" id="WP_007417902.1">
    <property type="nucleotide sequence ID" value="NZ_ABOX02000051.1"/>
</dbReference>
<dbReference type="Proteomes" id="UP000003688">
    <property type="component" value="Unassembled WGS sequence"/>
</dbReference>
<protein>
    <submittedName>
        <fullName evidence="3">Alpha-2-macroglobulin domain protein</fullName>
    </submittedName>
</protein>
<organism evidence="3 4">
    <name type="scientific">Pedosphaera parvula (strain Ellin514)</name>
    <dbReference type="NCBI Taxonomy" id="320771"/>
    <lineage>
        <taxon>Bacteria</taxon>
        <taxon>Pseudomonadati</taxon>
        <taxon>Verrucomicrobiota</taxon>
        <taxon>Pedosphaerae</taxon>
        <taxon>Pedosphaerales</taxon>
        <taxon>Pedosphaeraceae</taxon>
        <taxon>Pedosphaera</taxon>
    </lineage>
</organism>
<feature type="signal peptide" evidence="1">
    <location>
        <begin position="1"/>
        <end position="21"/>
    </location>
</feature>
<dbReference type="InterPro" id="IPR051802">
    <property type="entry name" value="YfhM-like"/>
</dbReference>
<dbReference type="InterPro" id="IPR002890">
    <property type="entry name" value="MG2"/>
</dbReference>
<dbReference type="GO" id="GO:0004866">
    <property type="term" value="F:endopeptidase inhibitor activity"/>
    <property type="evidence" value="ECO:0007669"/>
    <property type="project" value="InterPro"/>
</dbReference>
<dbReference type="InterPro" id="IPR008969">
    <property type="entry name" value="CarboxyPept-like_regulatory"/>
</dbReference>
<feature type="domain" description="Macroglobulin" evidence="2">
    <location>
        <begin position="575"/>
        <end position="669"/>
    </location>
</feature>
<dbReference type="Pfam" id="PF01835">
    <property type="entry name" value="MG2"/>
    <property type="match status" value="1"/>
</dbReference>
<keyword evidence="1" id="KW-0732">Signal</keyword>
<dbReference type="EMBL" id="ABOX02000051">
    <property type="protein sequence ID" value="EEF58020.1"/>
    <property type="molecule type" value="Genomic_DNA"/>
</dbReference>